<feature type="signal peptide" evidence="1">
    <location>
        <begin position="1"/>
        <end position="23"/>
    </location>
</feature>
<dbReference type="Gene3D" id="1.20.1260.10">
    <property type="match status" value="1"/>
</dbReference>
<evidence type="ECO:0000313" key="3">
    <source>
        <dbReference type="EMBL" id="QQP89153.1"/>
    </source>
</evidence>
<dbReference type="InterPro" id="IPR025419">
    <property type="entry name" value="DUF4142"/>
</dbReference>
<feature type="chain" id="PRO_5046091132" evidence="1">
    <location>
        <begin position="24"/>
        <end position="177"/>
    </location>
</feature>
<dbReference type="PANTHER" id="PTHR38593">
    <property type="entry name" value="BLR2558 PROTEIN"/>
    <property type="match status" value="1"/>
</dbReference>
<organism evidence="3 4">
    <name type="scientific">Skermanella cutis</name>
    <dbReference type="NCBI Taxonomy" id="2775420"/>
    <lineage>
        <taxon>Bacteria</taxon>
        <taxon>Pseudomonadati</taxon>
        <taxon>Pseudomonadota</taxon>
        <taxon>Alphaproteobacteria</taxon>
        <taxon>Rhodospirillales</taxon>
        <taxon>Azospirillaceae</taxon>
        <taxon>Skermanella</taxon>
    </lineage>
</organism>
<dbReference type="Proteomes" id="UP000595197">
    <property type="component" value="Chromosome"/>
</dbReference>
<dbReference type="Pfam" id="PF13628">
    <property type="entry name" value="DUF4142"/>
    <property type="match status" value="1"/>
</dbReference>
<feature type="domain" description="DUF4142" evidence="2">
    <location>
        <begin position="29"/>
        <end position="163"/>
    </location>
</feature>
<sequence>MKLTAAVLLLLAWAVGHPVPSLADEPAAQDRRFVEQASRAGLVRLETAEQALAKAHDGRVRTLAERVVEDQGPINQELTVLAGDAGIAPAPAEASPDPAPGGLLDLTGAAFDRAYLEAEAATQETLIDLFDRQSREGADPALRTFAANHLLSLRDHLEIARSLGDELPPATDGKRAP</sequence>
<protein>
    <submittedName>
        <fullName evidence="3">DUF4142 domain-containing protein</fullName>
    </submittedName>
</protein>
<evidence type="ECO:0000313" key="4">
    <source>
        <dbReference type="Proteomes" id="UP000595197"/>
    </source>
</evidence>
<dbReference type="EMBL" id="CP067420">
    <property type="protein sequence ID" value="QQP89153.1"/>
    <property type="molecule type" value="Genomic_DNA"/>
</dbReference>
<keyword evidence="4" id="KW-1185">Reference proteome</keyword>
<reference evidence="3" key="1">
    <citation type="submission" date="2021-02" db="EMBL/GenBank/DDBJ databases">
        <title>Skermanella TT6 skin isolate.</title>
        <authorList>
            <person name="Lee K."/>
            <person name="Ganzorig M."/>
        </authorList>
    </citation>
    <scope>NUCLEOTIDE SEQUENCE</scope>
    <source>
        <strain evidence="3">TT6</strain>
    </source>
</reference>
<gene>
    <name evidence="3" type="ORF">IGS68_24690</name>
</gene>
<evidence type="ECO:0000259" key="2">
    <source>
        <dbReference type="Pfam" id="PF13628"/>
    </source>
</evidence>
<name>A0ABX7B4V9_9PROT</name>
<dbReference type="RefSeq" id="WP_201075056.1">
    <property type="nucleotide sequence ID" value="NZ_CP067420.1"/>
</dbReference>
<dbReference type="InterPro" id="IPR012347">
    <property type="entry name" value="Ferritin-like"/>
</dbReference>
<dbReference type="PANTHER" id="PTHR38593:SF1">
    <property type="entry name" value="BLR2558 PROTEIN"/>
    <property type="match status" value="1"/>
</dbReference>
<accession>A0ABX7B4V9</accession>
<keyword evidence="1" id="KW-0732">Signal</keyword>
<evidence type="ECO:0000256" key="1">
    <source>
        <dbReference type="SAM" id="SignalP"/>
    </source>
</evidence>
<proteinExistence type="predicted"/>